<gene>
    <name evidence="2" type="ORF">ECPE_LOCUS12076</name>
</gene>
<feature type="compositionally biased region" description="Pro residues" evidence="1">
    <location>
        <begin position="26"/>
        <end position="35"/>
    </location>
</feature>
<feature type="region of interest" description="Disordered" evidence="1">
    <location>
        <begin position="210"/>
        <end position="255"/>
    </location>
</feature>
<feature type="region of interest" description="Disordered" evidence="1">
    <location>
        <begin position="20"/>
        <end position="51"/>
    </location>
</feature>
<dbReference type="EMBL" id="UZAN01052104">
    <property type="protein sequence ID" value="VDP89308.1"/>
    <property type="molecule type" value="Genomic_DNA"/>
</dbReference>
<name>A0A3P8I072_9TREM</name>
<evidence type="ECO:0000313" key="2">
    <source>
        <dbReference type="EMBL" id="VDP89308.1"/>
    </source>
</evidence>
<protein>
    <submittedName>
        <fullName evidence="2">Uncharacterized protein</fullName>
    </submittedName>
</protein>
<feature type="compositionally biased region" description="Low complexity" evidence="1">
    <location>
        <begin position="210"/>
        <end position="249"/>
    </location>
</feature>
<dbReference type="Proteomes" id="UP000272942">
    <property type="component" value="Unassembled WGS sequence"/>
</dbReference>
<proteinExistence type="predicted"/>
<sequence length="404" mass="44678">MIKDPEVTRSFEHELIFPDDAFTLPKSPPCSPNPFPEQNESTGSDIASDDTGIRIRAEGRTHRRVRLSPHATRYAPTHLREIPFYVKKHYAPQEAEEDDEDEEEEDALVVGDLNEDRYLGDTYIGASRFMDDPYDLKLALHSQDDLMHTEPISITQDPLVPLASPPKTQLRDSPGSPQKEHLRSSLRSGSSTGLAAPTILKRTQSALSSTASASTSSASAVSTSSTVTSGPTGPKSSLSSSRSTQSIPPRRSRVVFSRTVLVGNGSETIQLNCPSETDDEEDRRRQVFRPTGNFSVDDLVINRTSQPWIQARKPDGIGGKELVYPTRSTKSRTRTVTRKTYRPLNTGSLYRTYQERITNGFSAPVMKTMTSSHPGQQHHHNCQAARQALKTVSSTSELAKRDAM</sequence>
<accession>A0A3P8I072</accession>
<dbReference type="OrthoDB" id="10669496at2759"/>
<keyword evidence="3" id="KW-1185">Reference proteome</keyword>
<feature type="region of interest" description="Disordered" evidence="1">
    <location>
        <begin position="156"/>
        <end position="194"/>
    </location>
</feature>
<evidence type="ECO:0000256" key="1">
    <source>
        <dbReference type="SAM" id="MobiDB-lite"/>
    </source>
</evidence>
<feature type="compositionally biased region" description="Low complexity" evidence="1">
    <location>
        <begin position="185"/>
        <end position="194"/>
    </location>
</feature>
<evidence type="ECO:0000313" key="3">
    <source>
        <dbReference type="Proteomes" id="UP000272942"/>
    </source>
</evidence>
<organism evidence="2 3">
    <name type="scientific">Echinostoma caproni</name>
    <dbReference type="NCBI Taxonomy" id="27848"/>
    <lineage>
        <taxon>Eukaryota</taxon>
        <taxon>Metazoa</taxon>
        <taxon>Spiralia</taxon>
        <taxon>Lophotrochozoa</taxon>
        <taxon>Platyhelminthes</taxon>
        <taxon>Trematoda</taxon>
        <taxon>Digenea</taxon>
        <taxon>Plagiorchiida</taxon>
        <taxon>Echinostomata</taxon>
        <taxon>Echinostomatoidea</taxon>
        <taxon>Echinostomatidae</taxon>
        <taxon>Echinostoma</taxon>
    </lineage>
</organism>
<reference evidence="2 3" key="1">
    <citation type="submission" date="2018-11" db="EMBL/GenBank/DDBJ databases">
        <authorList>
            <consortium name="Pathogen Informatics"/>
        </authorList>
    </citation>
    <scope>NUCLEOTIDE SEQUENCE [LARGE SCALE GENOMIC DNA]</scope>
    <source>
        <strain evidence="2 3">Egypt</strain>
    </source>
</reference>
<dbReference type="AlphaFoldDB" id="A0A3P8I072"/>